<organism evidence="2 3">
    <name type="scientific">Malus domestica</name>
    <name type="common">Apple</name>
    <name type="synonym">Pyrus malus</name>
    <dbReference type="NCBI Taxonomy" id="3750"/>
    <lineage>
        <taxon>Eukaryota</taxon>
        <taxon>Viridiplantae</taxon>
        <taxon>Streptophyta</taxon>
        <taxon>Embryophyta</taxon>
        <taxon>Tracheophyta</taxon>
        <taxon>Spermatophyta</taxon>
        <taxon>Magnoliopsida</taxon>
        <taxon>eudicotyledons</taxon>
        <taxon>Gunneridae</taxon>
        <taxon>Pentapetalae</taxon>
        <taxon>rosids</taxon>
        <taxon>fabids</taxon>
        <taxon>Rosales</taxon>
        <taxon>Rosaceae</taxon>
        <taxon>Amygdaloideae</taxon>
        <taxon>Maleae</taxon>
        <taxon>Malus</taxon>
    </lineage>
</organism>
<keyword evidence="1" id="KW-0732">Signal</keyword>
<dbReference type="Proteomes" id="UP000290289">
    <property type="component" value="Chromosome 11"/>
</dbReference>
<reference evidence="2 3" key="1">
    <citation type="submission" date="2018-10" db="EMBL/GenBank/DDBJ databases">
        <title>A high-quality apple genome assembly.</title>
        <authorList>
            <person name="Hu J."/>
        </authorList>
    </citation>
    <scope>NUCLEOTIDE SEQUENCE [LARGE SCALE GENOMIC DNA]</scope>
    <source>
        <strain evidence="3">cv. HFTH1</strain>
        <tissue evidence="2">Young leaf</tissue>
    </source>
</reference>
<sequence>MARARCLGVSSTIMATAILLCKGSDGLVFSCMTFVGGLSSELWKQCSDSLKTLNAMARQR</sequence>
<accession>A0A498ILA5</accession>
<dbReference type="AlphaFoldDB" id="A0A498ILA5"/>
<protein>
    <submittedName>
        <fullName evidence="2">Uncharacterized protein</fullName>
    </submittedName>
</protein>
<gene>
    <name evidence="2" type="ORF">DVH24_003345</name>
</gene>
<keyword evidence="3" id="KW-1185">Reference proteome</keyword>
<evidence type="ECO:0000313" key="2">
    <source>
        <dbReference type="EMBL" id="RXH82847.1"/>
    </source>
</evidence>
<name>A0A498ILA5_MALDO</name>
<feature type="chain" id="PRO_5019713266" evidence="1">
    <location>
        <begin position="27"/>
        <end position="60"/>
    </location>
</feature>
<proteinExistence type="predicted"/>
<dbReference type="EMBL" id="RDQH01000337">
    <property type="protein sequence ID" value="RXH82847.1"/>
    <property type="molecule type" value="Genomic_DNA"/>
</dbReference>
<comment type="caution">
    <text evidence="2">The sequence shown here is derived from an EMBL/GenBank/DDBJ whole genome shotgun (WGS) entry which is preliminary data.</text>
</comment>
<evidence type="ECO:0000313" key="3">
    <source>
        <dbReference type="Proteomes" id="UP000290289"/>
    </source>
</evidence>
<evidence type="ECO:0000256" key="1">
    <source>
        <dbReference type="SAM" id="SignalP"/>
    </source>
</evidence>
<feature type="signal peptide" evidence="1">
    <location>
        <begin position="1"/>
        <end position="26"/>
    </location>
</feature>